<organism evidence="1 2">
    <name type="scientific">Rhabditophanes sp. KR3021</name>
    <dbReference type="NCBI Taxonomy" id="114890"/>
    <lineage>
        <taxon>Eukaryota</taxon>
        <taxon>Metazoa</taxon>
        <taxon>Ecdysozoa</taxon>
        <taxon>Nematoda</taxon>
        <taxon>Chromadorea</taxon>
        <taxon>Rhabditida</taxon>
        <taxon>Tylenchina</taxon>
        <taxon>Panagrolaimomorpha</taxon>
        <taxon>Strongyloidoidea</taxon>
        <taxon>Alloionematidae</taxon>
        <taxon>Rhabditophanes</taxon>
    </lineage>
</organism>
<evidence type="ECO:0000313" key="2">
    <source>
        <dbReference type="WBParaSite" id="RSKR_0000910300.1"/>
    </source>
</evidence>
<name>A0AC35U9D3_9BILA</name>
<sequence length="576" mass="63847">MVEDNSGLEKTKRAVYTQGNPVKTIAADNSREVSLGAEDEIEEDGKSKFEDQTNAVGLAYRIIPNSVETTKSVGDKPILSIDCSESIQSQQLAQEQSINVQSLKLAKPVKKTKKRYETSVTTVQETPENYMGNKNVDELMYFIEGPSADESSNSGKSKKSKKKKSKVLKEGKSEDSQESSPGENRSVVSQKSSIPSALDDITEVCEEISVELVVKPSLGNAKIFNIESTNTTMVVASPLECPVESPVETIATKTNLKKGKKLQRSDSSIEKATGSRKSNTNLDKEKDEQRSNGSLESEIGSKKSRSYLNKEKEQQRSCTHLDKESGLPNSNTSLENANDPVQKISDSEFKVVNNKNKKKNVAVVPIATPVERLRKRSLPSISSNSKLQNNNNTKSDNKQDKSRQDRNRQDKTKQEKSNQEKIKNEAKVLAEPKVIIKRSVTVDESNDEASSTYPTSSWASVARKNTNKPPQQQQFVSVIVPSATITDVPVVQDIAPSVLNIFEQHKNSIPNEASNNHPVSIEITDLYNQRHVINISTALNSTPQLIDTNSRHYEMATVVRNSFYENFAKLSHEKKT</sequence>
<protein>
    <submittedName>
        <fullName evidence="2">Histone-lysine N-methyltransferase CG1716</fullName>
    </submittedName>
</protein>
<dbReference type="WBParaSite" id="RSKR_0000910300.1">
    <property type="protein sequence ID" value="RSKR_0000910300.1"/>
    <property type="gene ID" value="RSKR_0000910300"/>
</dbReference>
<proteinExistence type="predicted"/>
<evidence type="ECO:0000313" key="1">
    <source>
        <dbReference type="Proteomes" id="UP000095286"/>
    </source>
</evidence>
<reference evidence="2" key="1">
    <citation type="submission" date="2016-11" db="UniProtKB">
        <authorList>
            <consortium name="WormBaseParasite"/>
        </authorList>
    </citation>
    <scope>IDENTIFICATION</scope>
    <source>
        <strain evidence="2">KR3021</strain>
    </source>
</reference>
<accession>A0AC35U9D3</accession>
<dbReference type="Proteomes" id="UP000095286">
    <property type="component" value="Unplaced"/>
</dbReference>